<evidence type="ECO:0000256" key="1">
    <source>
        <dbReference type="SAM" id="MobiDB-lite"/>
    </source>
</evidence>
<organism evidence="3 4">
    <name type="scientific">Lacticaseibacillus hegangensis</name>
    <dbReference type="NCBI Taxonomy" id="2486010"/>
    <lineage>
        <taxon>Bacteria</taxon>
        <taxon>Bacillati</taxon>
        <taxon>Bacillota</taxon>
        <taxon>Bacilli</taxon>
        <taxon>Lactobacillales</taxon>
        <taxon>Lactobacillaceae</taxon>
        <taxon>Lacticaseibacillus</taxon>
    </lineage>
</organism>
<keyword evidence="2" id="KW-0472">Membrane</keyword>
<dbReference type="Proteomes" id="UP001597212">
    <property type="component" value="Unassembled WGS sequence"/>
</dbReference>
<keyword evidence="3" id="KW-0132">Cell division</keyword>
<gene>
    <name evidence="3" type="ORF">ACFQ5K_10900</name>
</gene>
<reference evidence="4" key="1">
    <citation type="journal article" date="2019" name="Int. J. Syst. Evol. Microbiol.">
        <title>The Global Catalogue of Microorganisms (GCM) 10K type strain sequencing project: providing services to taxonomists for standard genome sequencing and annotation.</title>
        <authorList>
            <consortium name="The Broad Institute Genomics Platform"/>
            <consortium name="The Broad Institute Genome Sequencing Center for Infectious Disease"/>
            <person name="Wu L."/>
            <person name="Ma J."/>
        </authorList>
    </citation>
    <scope>NUCLEOTIDE SEQUENCE [LARGE SCALE GENOMIC DNA]</scope>
    <source>
        <strain evidence="4">CCM 8912</strain>
    </source>
</reference>
<evidence type="ECO:0000313" key="3">
    <source>
        <dbReference type="EMBL" id="MFD1441883.1"/>
    </source>
</evidence>
<dbReference type="GO" id="GO:0051301">
    <property type="term" value="P:cell division"/>
    <property type="evidence" value="ECO:0007669"/>
    <property type="project" value="UniProtKB-KW"/>
</dbReference>
<accession>A0ABW4D192</accession>
<proteinExistence type="predicted"/>
<comment type="caution">
    <text evidence="3">The sequence shown here is derived from an EMBL/GenBank/DDBJ whole genome shotgun (WGS) entry which is preliminary data.</text>
</comment>
<protein>
    <submittedName>
        <fullName evidence="3">Cell division protein FtsL</fullName>
    </submittedName>
</protein>
<evidence type="ECO:0000313" key="4">
    <source>
        <dbReference type="Proteomes" id="UP001597212"/>
    </source>
</evidence>
<keyword evidence="2" id="KW-1133">Transmembrane helix</keyword>
<feature type="transmembrane region" description="Helical" evidence="2">
    <location>
        <begin position="44"/>
        <end position="63"/>
    </location>
</feature>
<evidence type="ECO:0000256" key="2">
    <source>
        <dbReference type="SAM" id="Phobius"/>
    </source>
</evidence>
<keyword evidence="2" id="KW-0812">Transmembrane</keyword>
<feature type="region of interest" description="Disordered" evidence="1">
    <location>
        <begin position="1"/>
        <end position="32"/>
    </location>
</feature>
<sequence length="125" mass="13761">MVDNTARQLDMLEPQRREAPQARPKVQPATQPATKVAFSPLERLLSVVLGLVAVGFCLCYLTASMHLANLTRTYQTVQNQVTVQKRIIADDKQTVGELSNSDRLNSYASAHGFAVIEGNIKHAVK</sequence>
<dbReference type="EMBL" id="JBHTOK010000076">
    <property type="protein sequence ID" value="MFD1441883.1"/>
    <property type="molecule type" value="Genomic_DNA"/>
</dbReference>
<keyword evidence="3" id="KW-0131">Cell cycle</keyword>
<keyword evidence="4" id="KW-1185">Reference proteome</keyword>
<name>A0ABW4D192_9LACO</name>
<dbReference type="RefSeq" id="WP_125755528.1">
    <property type="nucleotide sequence ID" value="NZ_JBHTOK010000076.1"/>
</dbReference>